<dbReference type="InterPro" id="IPR000644">
    <property type="entry name" value="CBS_dom"/>
</dbReference>
<feature type="domain" description="CBS" evidence="7">
    <location>
        <begin position="44"/>
        <end position="101"/>
    </location>
</feature>
<dbReference type="InterPro" id="IPR046342">
    <property type="entry name" value="CBS_dom_sf"/>
</dbReference>
<keyword evidence="1" id="KW-0813">Transport</keyword>
<dbReference type="PANTHER" id="PTHR11689:SF136">
    <property type="entry name" value="H(+)_CL(-) EXCHANGE TRANSPORTER 7"/>
    <property type="match status" value="1"/>
</dbReference>
<keyword evidence="2" id="KW-0677">Repeat</keyword>
<name>A0A812YCV7_SYMPI</name>
<keyword evidence="3" id="KW-0406">Ion transport</keyword>
<reference evidence="8" key="1">
    <citation type="submission" date="2021-02" db="EMBL/GenBank/DDBJ databases">
        <authorList>
            <person name="Dougan E. K."/>
            <person name="Rhodes N."/>
            <person name="Thang M."/>
            <person name="Chan C."/>
        </authorList>
    </citation>
    <scope>NUCLEOTIDE SEQUENCE</scope>
</reference>
<sequence length="227" mass="25895">VAKWVGDRFNRGIYDLHIIELKHIPFLEQSPEKKMILLQARDVMQRDVVTLNLVESVSNLTEVLAGSNHHAFPVLYPGTRRVAGMLSQSILRRILEEGEEAQLFVANQEPTPSKRIPWKSMLSSKPFKCQTPAELREYVADHMDKLVDLGPYVNRNNLFVLKYTSAWNCYTLFRQLGMRHLAVLGRDGSLVGIITRKDLILAEDEEVLLPKSPQIDLRFCKIMPAGT</sequence>
<evidence type="ECO:0000313" key="8">
    <source>
        <dbReference type="EMBL" id="CAE7776268.1"/>
    </source>
</evidence>
<evidence type="ECO:0000259" key="7">
    <source>
        <dbReference type="PROSITE" id="PS51371"/>
    </source>
</evidence>
<evidence type="ECO:0000256" key="2">
    <source>
        <dbReference type="ARBA" id="ARBA00022737"/>
    </source>
</evidence>
<dbReference type="EMBL" id="CAJNIZ010047807">
    <property type="protein sequence ID" value="CAE7776268.1"/>
    <property type="molecule type" value="Genomic_DNA"/>
</dbReference>
<proteinExistence type="predicted"/>
<comment type="caution">
    <text evidence="8">The sequence shown here is derived from an EMBL/GenBank/DDBJ whole genome shotgun (WGS) entry which is preliminary data.</text>
</comment>
<feature type="non-terminal residue" evidence="8">
    <location>
        <position position="1"/>
    </location>
</feature>
<feature type="domain" description="CBS" evidence="7">
    <location>
        <begin position="153"/>
        <end position="211"/>
    </location>
</feature>
<dbReference type="OrthoDB" id="428525at2759"/>
<keyword evidence="4 6" id="KW-0129">CBS domain</keyword>
<dbReference type="AlphaFoldDB" id="A0A812YCV7"/>
<evidence type="ECO:0000256" key="1">
    <source>
        <dbReference type="ARBA" id="ARBA00022448"/>
    </source>
</evidence>
<evidence type="ECO:0000256" key="3">
    <source>
        <dbReference type="ARBA" id="ARBA00023065"/>
    </source>
</evidence>
<keyword evidence="5" id="KW-0868">Chloride</keyword>
<protein>
    <submittedName>
        <fullName evidence="8">ClcC protein</fullName>
    </submittedName>
</protein>
<dbReference type="PANTHER" id="PTHR11689">
    <property type="entry name" value="CHLORIDE CHANNEL PROTEIN CLC FAMILY MEMBER"/>
    <property type="match status" value="1"/>
</dbReference>
<dbReference type="PROSITE" id="PS51371">
    <property type="entry name" value="CBS"/>
    <property type="match status" value="2"/>
</dbReference>
<evidence type="ECO:0000256" key="6">
    <source>
        <dbReference type="PROSITE-ProRule" id="PRU00703"/>
    </source>
</evidence>
<dbReference type="InterPro" id="IPR051280">
    <property type="entry name" value="Cl-channel/antiporter"/>
</dbReference>
<dbReference type="Gene3D" id="3.10.580.10">
    <property type="entry name" value="CBS-domain"/>
    <property type="match status" value="2"/>
</dbReference>
<organism evidence="8 9">
    <name type="scientific">Symbiodinium pilosum</name>
    <name type="common">Dinoflagellate</name>
    <dbReference type="NCBI Taxonomy" id="2952"/>
    <lineage>
        <taxon>Eukaryota</taxon>
        <taxon>Sar</taxon>
        <taxon>Alveolata</taxon>
        <taxon>Dinophyceae</taxon>
        <taxon>Suessiales</taxon>
        <taxon>Symbiodiniaceae</taxon>
        <taxon>Symbiodinium</taxon>
    </lineage>
</organism>
<dbReference type="Pfam" id="PF00571">
    <property type="entry name" value="CBS"/>
    <property type="match status" value="2"/>
</dbReference>
<evidence type="ECO:0000256" key="4">
    <source>
        <dbReference type="ARBA" id="ARBA00023122"/>
    </source>
</evidence>
<evidence type="ECO:0000313" key="9">
    <source>
        <dbReference type="Proteomes" id="UP000649617"/>
    </source>
</evidence>
<keyword evidence="9" id="KW-1185">Reference proteome</keyword>
<gene>
    <name evidence="8" type="primary">clcC</name>
    <name evidence="8" type="ORF">SPIL2461_LOCUS22986</name>
</gene>
<accession>A0A812YCV7</accession>
<evidence type="ECO:0000256" key="5">
    <source>
        <dbReference type="ARBA" id="ARBA00023214"/>
    </source>
</evidence>
<dbReference type="SUPFAM" id="SSF54631">
    <property type="entry name" value="CBS-domain pair"/>
    <property type="match status" value="1"/>
</dbReference>
<dbReference type="GO" id="GO:0015108">
    <property type="term" value="F:chloride transmembrane transporter activity"/>
    <property type="evidence" value="ECO:0007669"/>
    <property type="project" value="TreeGrafter"/>
</dbReference>
<dbReference type="Proteomes" id="UP000649617">
    <property type="component" value="Unassembled WGS sequence"/>
</dbReference>